<evidence type="ECO:0000259" key="6">
    <source>
        <dbReference type="Pfam" id="PF07298"/>
    </source>
</evidence>
<evidence type="ECO:0000256" key="5">
    <source>
        <dbReference type="SAM" id="Phobius"/>
    </source>
</evidence>
<evidence type="ECO:0000313" key="7">
    <source>
        <dbReference type="EMBL" id="SMF78873.1"/>
    </source>
</evidence>
<keyword evidence="3 5" id="KW-1133">Transmembrane helix</keyword>
<feature type="transmembrane region" description="Helical" evidence="5">
    <location>
        <begin position="202"/>
        <end position="222"/>
    </location>
</feature>
<dbReference type="Proteomes" id="UP000192917">
    <property type="component" value="Unassembled WGS sequence"/>
</dbReference>
<evidence type="ECO:0000313" key="8">
    <source>
        <dbReference type="Proteomes" id="UP000192917"/>
    </source>
</evidence>
<dbReference type="RefSeq" id="WP_085126240.1">
    <property type="nucleotide sequence ID" value="NZ_FWZX01000039.1"/>
</dbReference>
<feature type="transmembrane region" description="Helical" evidence="5">
    <location>
        <begin position="141"/>
        <end position="158"/>
    </location>
</feature>
<dbReference type="GO" id="GO:0016020">
    <property type="term" value="C:membrane"/>
    <property type="evidence" value="ECO:0007669"/>
    <property type="project" value="UniProtKB-SubCell"/>
</dbReference>
<organism evidence="7 8">
    <name type="scientific">Tistlia consotensis USBA 355</name>
    <dbReference type="NCBI Taxonomy" id="560819"/>
    <lineage>
        <taxon>Bacteria</taxon>
        <taxon>Pseudomonadati</taxon>
        <taxon>Pseudomonadota</taxon>
        <taxon>Alphaproteobacteria</taxon>
        <taxon>Rhodospirillales</taxon>
        <taxon>Rhodovibrionaceae</taxon>
        <taxon>Tistlia</taxon>
    </lineage>
</organism>
<evidence type="ECO:0000256" key="4">
    <source>
        <dbReference type="ARBA" id="ARBA00023136"/>
    </source>
</evidence>
<protein>
    <submittedName>
        <fullName evidence="7">Uncharacterized membrane protein</fullName>
    </submittedName>
</protein>
<evidence type="ECO:0000256" key="2">
    <source>
        <dbReference type="ARBA" id="ARBA00022692"/>
    </source>
</evidence>
<evidence type="ECO:0000256" key="1">
    <source>
        <dbReference type="ARBA" id="ARBA00004141"/>
    </source>
</evidence>
<name>A0A1Y6CW05_9PROT</name>
<feature type="domain" description="NnrU" evidence="6">
    <location>
        <begin position="8"/>
        <end position="227"/>
    </location>
</feature>
<comment type="subcellular location">
    <subcellularLocation>
        <location evidence="1">Membrane</location>
        <topology evidence="1">Multi-pass membrane protein</topology>
    </subcellularLocation>
</comment>
<dbReference type="AlphaFoldDB" id="A0A1Y6CW05"/>
<proteinExistence type="predicted"/>
<feature type="transmembrane region" description="Helical" evidence="5">
    <location>
        <begin position="42"/>
        <end position="60"/>
    </location>
</feature>
<dbReference type="EMBL" id="FWZX01000039">
    <property type="protein sequence ID" value="SMF78873.1"/>
    <property type="molecule type" value="Genomic_DNA"/>
</dbReference>
<gene>
    <name evidence="7" type="ORF">SAMN05428998_13912</name>
</gene>
<keyword evidence="4 5" id="KW-0472">Membrane</keyword>
<evidence type="ECO:0000256" key="3">
    <source>
        <dbReference type="ARBA" id="ARBA00022989"/>
    </source>
</evidence>
<keyword evidence="8" id="KW-1185">Reference proteome</keyword>
<dbReference type="Pfam" id="PF07298">
    <property type="entry name" value="NnrU"/>
    <property type="match status" value="1"/>
</dbReference>
<reference evidence="7 8" key="1">
    <citation type="submission" date="2017-04" db="EMBL/GenBank/DDBJ databases">
        <authorList>
            <person name="Afonso C.L."/>
            <person name="Miller P.J."/>
            <person name="Scott M.A."/>
            <person name="Spackman E."/>
            <person name="Goraichik I."/>
            <person name="Dimitrov K.M."/>
            <person name="Suarez D.L."/>
            <person name="Swayne D.E."/>
        </authorList>
    </citation>
    <scope>NUCLEOTIDE SEQUENCE [LARGE SCALE GENOMIC DNA]</scope>
    <source>
        <strain evidence="7 8">USBA 355</strain>
    </source>
</reference>
<dbReference type="InterPro" id="IPR009915">
    <property type="entry name" value="NnrU_dom"/>
</dbReference>
<sequence length="234" mass="25114">MLSDLNQLLAATVLFVGGHFLLSSQALRPGLVARLGETGFRGLYSAVAGVGIVWMCFDYADAPHVQLWALPLLRWLPLILMPFAAILAVAGLTTRSPTAVGGEHLAGGIEPAPGILRITRHPFLWGVALWAVGHLAANGDLASLVFFGGFLVLALGGMQHIDHRRERALGSDWGPMKLTTSLLPFAALATGRTTMDWRGLGWWRPLLGVALYLALLHLHPLLFGVSPLPLGLTR</sequence>
<keyword evidence="2 5" id="KW-0812">Transmembrane</keyword>
<dbReference type="STRING" id="560819.SAMN05428998_13912"/>
<accession>A0A1Y6CW05</accession>
<feature type="transmembrane region" description="Helical" evidence="5">
    <location>
        <begin position="72"/>
        <end position="92"/>
    </location>
</feature>